<dbReference type="GO" id="GO:0003677">
    <property type="term" value="F:DNA binding"/>
    <property type="evidence" value="ECO:0007669"/>
    <property type="project" value="InterPro"/>
</dbReference>
<evidence type="ECO:0000256" key="6">
    <source>
        <dbReference type="ARBA" id="ARBA00023242"/>
    </source>
</evidence>
<dbReference type="Gene3D" id="3.40.50.2300">
    <property type="match status" value="1"/>
</dbReference>
<dbReference type="InterPro" id="IPR006447">
    <property type="entry name" value="Myb_dom_plants"/>
</dbReference>
<gene>
    <name evidence="11" type="ORF">KP509_04G095400</name>
</gene>
<evidence type="ECO:0000259" key="10">
    <source>
        <dbReference type="PROSITE" id="PS51294"/>
    </source>
</evidence>
<evidence type="ECO:0000256" key="2">
    <source>
        <dbReference type="ARBA" id="ARBA00023012"/>
    </source>
</evidence>
<dbReference type="InterPro" id="IPR001789">
    <property type="entry name" value="Sig_transdc_resp-reg_receiver"/>
</dbReference>
<comment type="caution">
    <text evidence="11">The sequence shown here is derived from an EMBL/GenBank/DDBJ whole genome shotgun (WGS) entry which is preliminary data.</text>
</comment>
<protein>
    <recommendedName>
        <fullName evidence="13">Two-component response regulator</fullName>
    </recommendedName>
</protein>
<dbReference type="SUPFAM" id="SSF46689">
    <property type="entry name" value="Homeodomain-like"/>
    <property type="match status" value="1"/>
</dbReference>
<evidence type="ECO:0008006" key="13">
    <source>
        <dbReference type="Google" id="ProtNLM"/>
    </source>
</evidence>
<dbReference type="NCBIfam" id="TIGR01557">
    <property type="entry name" value="myb_SHAQKYF"/>
    <property type="match status" value="1"/>
</dbReference>
<sequence length="705" mass="77159">MGAETGVPYVGVHTPKKNMGSGSIKENNFPAGLRVLVVDDDRICLLILDRLLQQCLYKVTTCERAVDALKILRENKDGFDVVISDVHMPDMDGYKLLEHVGLEMDLPVIMMSSNSETSAVMRGIKHGACDYLLKPVRLEELKNIWQHVVRRKKKDSDGEERLKPDDGGDRAPLEGSDGASKSTKKRKENVDEDEETEPENDDPATSKKPRVVWTVELHQKFVTAVNSLGIDKAVPKRILELMDVKHLTRENVASHLQKYRLYLKRLSGVAYQGSGLGTSLFGTSDERFMSTRAGSIGDFRSHFPSHAIPSSLHSRFLDGVTRSSADPLFLGQLANNIRGLGSSPTGNPPYALPLLNSPSALGPSVSSGLDLICTNNRVGGQGYSLAPGGKLSDFPTSLGANAGRLANQERYIPDDHKNNLVMQILKQHQGVTKMTDKFIQEAERSTAHYTEKMNSRSNALDSSCKSDSEIVALGNFSHEVSAGLDQAQKISTDVISYDPMQGMGITSDKLSSTSVLVSSSMVHSSLPHGTNQSSKIELAGLQSILLEDADNRNAFQFCSDATNSWQSYNLNHYSAEQKVTSHAGSKLNHSAVSLGQTPSFVNYMHEHQTGWIPGFQGGFVEDIHGKPHAFGTPPHFEATYGEREMLDEVSLDSLVVSKVGTSIDAFPLQEDLLSCYMKQQQQQDILSLSGNDATEGYSLGNTYVK</sequence>
<reference evidence="11" key="1">
    <citation type="submission" date="2021-08" db="EMBL/GenBank/DDBJ databases">
        <title>WGS assembly of Ceratopteris richardii.</title>
        <authorList>
            <person name="Marchant D.B."/>
            <person name="Chen G."/>
            <person name="Jenkins J."/>
            <person name="Shu S."/>
            <person name="Leebens-Mack J."/>
            <person name="Grimwood J."/>
            <person name="Schmutz J."/>
            <person name="Soltis P."/>
            <person name="Soltis D."/>
            <person name="Chen Z.-H."/>
        </authorList>
    </citation>
    <scope>NUCLEOTIDE SEQUENCE</scope>
    <source>
        <strain evidence="11">Whitten #5841</strain>
        <tissue evidence="11">Leaf</tissue>
    </source>
</reference>
<evidence type="ECO:0000313" key="12">
    <source>
        <dbReference type="Proteomes" id="UP000825935"/>
    </source>
</evidence>
<dbReference type="InterPro" id="IPR045279">
    <property type="entry name" value="ARR-like"/>
</dbReference>
<dbReference type="EMBL" id="CM035409">
    <property type="protein sequence ID" value="KAH7440189.1"/>
    <property type="molecule type" value="Genomic_DNA"/>
</dbReference>
<evidence type="ECO:0000256" key="8">
    <source>
        <dbReference type="SAM" id="MobiDB-lite"/>
    </source>
</evidence>
<name>A0A8T2V7C0_CERRI</name>
<dbReference type="PANTHER" id="PTHR43874">
    <property type="entry name" value="TWO-COMPONENT RESPONSE REGULATOR"/>
    <property type="match status" value="1"/>
</dbReference>
<keyword evidence="3" id="KW-0805">Transcription regulation</keyword>
<evidence type="ECO:0000256" key="3">
    <source>
        <dbReference type="ARBA" id="ARBA00023015"/>
    </source>
</evidence>
<feature type="modified residue" description="4-aspartylphosphate" evidence="7">
    <location>
        <position position="85"/>
    </location>
</feature>
<dbReference type="InterPro" id="IPR001005">
    <property type="entry name" value="SANT/Myb"/>
</dbReference>
<evidence type="ECO:0000313" key="11">
    <source>
        <dbReference type="EMBL" id="KAH7440189.1"/>
    </source>
</evidence>
<dbReference type="Proteomes" id="UP000825935">
    <property type="component" value="Chromosome 4"/>
</dbReference>
<feature type="domain" description="HTH myb-type" evidence="10">
    <location>
        <begin position="205"/>
        <end position="264"/>
    </location>
</feature>
<keyword evidence="2" id="KW-0902">Two-component regulatory system</keyword>
<organism evidence="11 12">
    <name type="scientific">Ceratopteris richardii</name>
    <name type="common">Triangle waterfern</name>
    <dbReference type="NCBI Taxonomy" id="49495"/>
    <lineage>
        <taxon>Eukaryota</taxon>
        <taxon>Viridiplantae</taxon>
        <taxon>Streptophyta</taxon>
        <taxon>Embryophyta</taxon>
        <taxon>Tracheophyta</taxon>
        <taxon>Polypodiopsida</taxon>
        <taxon>Polypodiidae</taxon>
        <taxon>Polypodiales</taxon>
        <taxon>Pteridineae</taxon>
        <taxon>Pteridaceae</taxon>
        <taxon>Parkerioideae</taxon>
        <taxon>Ceratopteris</taxon>
    </lineage>
</organism>
<dbReference type="PROSITE" id="PS51294">
    <property type="entry name" value="HTH_MYB"/>
    <property type="match status" value="1"/>
</dbReference>
<dbReference type="SUPFAM" id="SSF52172">
    <property type="entry name" value="CheY-like"/>
    <property type="match status" value="1"/>
</dbReference>
<feature type="region of interest" description="Disordered" evidence="8">
    <location>
        <begin position="153"/>
        <end position="207"/>
    </location>
</feature>
<keyword evidence="6" id="KW-0539">Nucleus</keyword>
<keyword evidence="1 7" id="KW-0597">Phosphoprotein</keyword>
<dbReference type="FunFam" id="1.10.10.60:FF:000007">
    <property type="entry name" value="Two-component response regulator"/>
    <property type="match status" value="1"/>
</dbReference>
<dbReference type="PANTHER" id="PTHR43874:SF123">
    <property type="entry name" value="TWO-COMPONENT RESPONSE REGULATOR ARR14"/>
    <property type="match status" value="1"/>
</dbReference>
<feature type="compositionally biased region" description="Basic and acidic residues" evidence="8">
    <location>
        <begin position="154"/>
        <end position="172"/>
    </location>
</feature>
<evidence type="ECO:0000256" key="7">
    <source>
        <dbReference type="PROSITE-ProRule" id="PRU00169"/>
    </source>
</evidence>
<proteinExistence type="predicted"/>
<dbReference type="SMART" id="SM00448">
    <property type="entry name" value="REC"/>
    <property type="match status" value="1"/>
</dbReference>
<evidence type="ECO:0000256" key="5">
    <source>
        <dbReference type="ARBA" id="ARBA00023163"/>
    </source>
</evidence>
<feature type="domain" description="Response regulatory" evidence="9">
    <location>
        <begin position="34"/>
        <end position="149"/>
    </location>
</feature>
<evidence type="ECO:0000256" key="4">
    <source>
        <dbReference type="ARBA" id="ARBA00023159"/>
    </source>
</evidence>
<dbReference type="Gene3D" id="1.10.10.60">
    <property type="entry name" value="Homeodomain-like"/>
    <property type="match status" value="1"/>
</dbReference>
<accession>A0A8T2V7C0</accession>
<dbReference type="InterPro" id="IPR009057">
    <property type="entry name" value="Homeodomain-like_sf"/>
</dbReference>
<feature type="compositionally biased region" description="Acidic residues" evidence="8">
    <location>
        <begin position="190"/>
        <end position="202"/>
    </location>
</feature>
<keyword evidence="12" id="KW-1185">Reference proteome</keyword>
<dbReference type="InterPro" id="IPR017930">
    <property type="entry name" value="Myb_dom"/>
</dbReference>
<dbReference type="AlphaFoldDB" id="A0A8T2V7C0"/>
<dbReference type="Pfam" id="PF00072">
    <property type="entry name" value="Response_reg"/>
    <property type="match status" value="1"/>
</dbReference>
<evidence type="ECO:0000256" key="1">
    <source>
        <dbReference type="ARBA" id="ARBA00022553"/>
    </source>
</evidence>
<keyword evidence="5" id="KW-0804">Transcription</keyword>
<dbReference type="OrthoDB" id="1923424at2759"/>
<evidence type="ECO:0000259" key="9">
    <source>
        <dbReference type="PROSITE" id="PS50110"/>
    </source>
</evidence>
<dbReference type="GO" id="GO:0000160">
    <property type="term" value="P:phosphorelay signal transduction system"/>
    <property type="evidence" value="ECO:0007669"/>
    <property type="project" value="UniProtKB-KW"/>
</dbReference>
<keyword evidence="4" id="KW-0010">Activator</keyword>
<dbReference type="PROSITE" id="PS50110">
    <property type="entry name" value="RESPONSE_REGULATORY"/>
    <property type="match status" value="1"/>
</dbReference>
<dbReference type="InterPro" id="IPR011006">
    <property type="entry name" value="CheY-like_superfamily"/>
</dbReference>
<dbReference type="Pfam" id="PF00249">
    <property type="entry name" value="Myb_DNA-binding"/>
    <property type="match status" value="1"/>
</dbReference>
<dbReference type="GO" id="GO:0009736">
    <property type="term" value="P:cytokinin-activated signaling pathway"/>
    <property type="evidence" value="ECO:0007669"/>
    <property type="project" value="InterPro"/>
</dbReference>
<dbReference type="CDD" id="cd17584">
    <property type="entry name" value="REC_typeB_ARR-like"/>
    <property type="match status" value="1"/>
</dbReference>